<evidence type="ECO:0008006" key="3">
    <source>
        <dbReference type="Google" id="ProtNLM"/>
    </source>
</evidence>
<evidence type="ECO:0000313" key="2">
    <source>
        <dbReference type="Proteomes" id="UP000185557"/>
    </source>
</evidence>
<dbReference type="OrthoDB" id="9789608at2"/>
<name>A0A1U7J8I8_9CYAN</name>
<comment type="caution">
    <text evidence="1">The sequence shown here is derived from an EMBL/GenBank/DDBJ whole genome shotgun (WGS) entry which is preliminary data.</text>
</comment>
<dbReference type="AlphaFoldDB" id="A0A1U7J8I8"/>
<reference evidence="1 2" key="1">
    <citation type="submission" date="2016-11" db="EMBL/GenBank/DDBJ databases">
        <title>Draft Genome Sequences of Nine Cyanobacterial Strains from Diverse Habitats.</title>
        <authorList>
            <person name="Zhu T."/>
            <person name="Hou S."/>
            <person name="Lu X."/>
            <person name="Hess W.R."/>
        </authorList>
    </citation>
    <scope>NUCLEOTIDE SEQUENCE [LARGE SCALE GENOMIC DNA]</scope>
    <source>
        <strain evidence="1 2">NIES-30</strain>
    </source>
</reference>
<dbReference type="Proteomes" id="UP000185557">
    <property type="component" value="Unassembled WGS sequence"/>
</dbReference>
<dbReference type="InterPro" id="IPR029068">
    <property type="entry name" value="Glyas_Bleomycin-R_OHBP_Dase"/>
</dbReference>
<dbReference type="Gene3D" id="3.10.180.10">
    <property type="entry name" value="2,3-Dihydroxybiphenyl 1,2-Dioxygenase, domain 1"/>
    <property type="match status" value="1"/>
</dbReference>
<keyword evidence="2" id="KW-1185">Reference proteome</keyword>
<accession>A0A1U7J8I8</accession>
<dbReference type="EMBL" id="MRCG01000003">
    <property type="protein sequence ID" value="OKH49643.1"/>
    <property type="molecule type" value="Genomic_DNA"/>
</dbReference>
<evidence type="ECO:0000313" key="1">
    <source>
        <dbReference type="EMBL" id="OKH49643.1"/>
    </source>
</evidence>
<dbReference type="RefSeq" id="WP_073607750.1">
    <property type="nucleotide sequence ID" value="NZ_MRCG01000003.1"/>
</dbReference>
<organism evidence="1 2">
    <name type="scientific">Phormidium tenue NIES-30</name>
    <dbReference type="NCBI Taxonomy" id="549789"/>
    <lineage>
        <taxon>Bacteria</taxon>
        <taxon>Bacillati</taxon>
        <taxon>Cyanobacteriota</taxon>
        <taxon>Cyanophyceae</taxon>
        <taxon>Oscillatoriophycideae</taxon>
        <taxon>Oscillatoriales</taxon>
        <taxon>Oscillatoriaceae</taxon>
        <taxon>Phormidium</taxon>
    </lineage>
</organism>
<protein>
    <recommendedName>
        <fullName evidence="3">Glyoxalase-like domain-containing protein</fullName>
    </recommendedName>
</protein>
<sequence length="118" mass="13070">MKKLHLALSSSDIAASVADYSARLGCSPALVIEGAYALWRTETLNLSIRHAPEVAPGQLRHLGWEDNEAETFTTEVDVNGITWERFAARHQAEEIQAAWPETDYRVEGSKETNGHHGN</sequence>
<dbReference type="STRING" id="549789.NIES30_06500"/>
<gene>
    <name evidence="1" type="ORF">NIES30_06500</name>
</gene>
<proteinExistence type="predicted"/>
<dbReference type="SUPFAM" id="SSF54593">
    <property type="entry name" value="Glyoxalase/Bleomycin resistance protein/Dihydroxybiphenyl dioxygenase"/>
    <property type="match status" value="1"/>
</dbReference>